<keyword evidence="1" id="KW-0175">Coiled coil</keyword>
<accession>A0AAD8WTI8</accession>
<feature type="compositionally biased region" description="Basic and acidic residues" evidence="2">
    <location>
        <begin position="66"/>
        <end position="75"/>
    </location>
</feature>
<proteinExistence type="predicted"/>
<evidence type="ECO:0000313" key="4">
    <source>
        <dbReference type="Proteomes" id="UP001231189"/>
    </source>
</evidence>
<keyword evidence="4" id="KW-1185">Reference proteome</keyword>
<dbReference type="Proteomes" id="UP001231189">
    <property type="component" value="Unassembled WGS sequence"/>
</dbReference>
<name>A0AAD8WTI8_LOLMU</name>
<dbReference type="EMBL" id="JAUUTY010000002">
    <property type="protein sequence ID" value="KAK1677523.1"/>
    <property type="molecule type" value="Genomic_DNA"/>
</dbReference>
<feature type="compositionally biased region" description="Polar residues" evidence="2">
    <location>
        <begin position="78"/>
        <end position="88"/>
    </location>
</feature>
<feature type="region of interest" description="Disordered" evidence="2">
    <location>
        <begin position="1"/>
        <end position="133"/>
    </location>
</feature>
<sequence length="344" mass="38119">MKSLLPAVRSHSVAATLFPKKRKRKRDNKEEDSGASKFAEPAAEESSPEDQENFDPYAMTGAVSSADEKEMEHETYGPANTSTSNTLVLSEDQRAIPEAWPPPQVDPEAATPVPSPRAPRPKKAKTGAAGERELATGSTLIPLLEDSLMKKLVDLGSHFNRFRDEAATLREALRRAEERADDLEAQLKASEEARKRAENDASCVEDLRRRLQAAEDALSNKETKQVERKNNINTCLETQSRRFSRKMGEQYTLSQKSDDRLLDTLDILELNCDLACKCLTSARDALKRVFPYFSPRDTQPEILSQLAHHFLAEDDPALACRQASLKIGVEGTIALVAATGQEVD</sequence>
<comment type="caution">
    <text evidence="3">The sequence shown here is derived from an EMBL/GenBank/DDBJ whole genome shotgun (WGS) entry which is preliminary data.</text>
</comment>
<dbReference type="AlphaFoldDB" id="A0AAD8WTI8"/>
<evidence type="ECO:0000313" key="3">
    <source>
        <dbReference type="EMBL" id="KAK1677523.1"/>
    </source>
</evidence>
<organism evidence="3 4">
    <name type="scientific">Lolium multiflorum</name>
    <name type="common">Italian ryegrass</name>
    <name type="synonym">Lolium perenne subsp. multiflorum</name>
    <dbReference type="NCBI Taxonomy" id="4521"/>
    <lineage>
        <taxon>Eukaryota</taxon>
        <taxon>Viridiplantae</taxon>
        <taxon>Streptophyta</taxon>
        <taxon>Embryophyta</taxon>
        <taxon>Tracheophyta</taxon>
        <taxon>Spermatophyta</taxon>
        <taxon>Magnoliopsida</taxon>
        <taxon>Liliopsida</taxon>
        <taxon>Poales</taxon>
        <taxon>Poaceae</taxon>
        <taxon>BOP clade</taxon>
        <taxon>Pooideae</taxon>
        <taxon>Poodae</taxon>
        <taxon>Poeae</taxon>
        <taxon>Poeae Chloroplast Group 2 (Poeae type)</taxon>
        <taxon>Loliodinae</taxon>
        <taxon>Loliinae</taxon>
        <taxon>Lolium</taxon>
    </lineage>
</organism>
<protein>
    <submittedName>
        <fullName evidence="3">Uncharacterized protein</fullName>
    </submittedName>
</protein>
<feature type="coiled-coil region" evidence="1">
    <location>
        <begin position="159"/>
        <end position="224"/>
    </location>
</feature>
<gene>
    <name evidence="3" type="ORF">QYE76_038371</name>
</gene>
<evidence type="ECO:0000256" key="2">
    <source>
        <dbReference type="SAM" id="MobiDB-lite"/>
    </source>
</evidence>
<evidence type="ECO:0000256" key="1">
    <source>
        <dbReference type="SAM" id="Coils"/>
    </source>
</evidence>
<reference evidence="3" key="1">
    <citation type="submission" date="2023-07" db="EMBL/GenBank/DDBJ databases">
        <title>A chromosome-level genome assembly of Lolium multiflorum.</title>
        <authorList>
            <person name="Chen Y."/>
            <person name="Copetti D."/>
            <person name="Kolliker R."/>
            <person name="Studer B."/>
        </authorList>
    </citation>
    <scope>NUCLEOTIDE SEQUENCE</scope>
    <source>
        <strain evidence="3">02402/16</strain>
        <tissue evidence="3">Leaf</tissue>
    </source>
</reference>
<feature type="compositionally biased region" description="Acidic residues" evidence="2">
    <location>
        <begin position="42"/>
        <end position="53"/>
    </location>
</feature>